<feature type="transmembrane region" description="Helical" evidence="2">
    <location>
        <begin position="6"/>
        <end position="25"/>
    </location>
</feature>
<comment type="caution">
    <text evidence="3">The sequence shown here is derived from an EMBL/GenBank/DDBJ whole genome shotgun (WGS) entry which is preliminary data.</text>
</comment>
<evidence type="ECO:0000256" key="2">
    <source>
        <dbReference type="SAM" id="Phobius"/>
    </source>
</evidence>
<evidence type="ECO:0000313" key="4">
    <source>
        <dbReference type="Proteomes" id="UP000783253"/>
    </source>
</evidence>
<dbReference type="RefSeq" id="WP_221574300.1">
    <property type="nucleotide sequence ID" value="NZ_JAIGNK010000003.1"/>
</dbReference>
<dbReference type="EMBL" id="JAIGNK010000003">
    <property type="protein sequence ID" value="MBX7458945.1"/>
    <property type="molecule type" value="Genomic_DNA"/>
</dbReference>
<evidence type="ECO:0000256" key="1">
    <source>
        <dbReference type="SAM" id="MobiDB-lite"/>
    </source>
</evidence>
<keyword evidence="2" id="KW-0472">Membrane</keyword>
<protein>
    <submittedName>
        <fullName evidence="3">Uncharacterized protein</fullName>
    </submittedName>
</protein>
<keyword evidence="2" id="KW-0812">Transmembrane</keyword>
<feature type="region of interest" description="Disordered" evidence="1">
    <location>
        <begin position="53"/>
        <end position="124"/>
    </location>
</feature>
<reference evidence="3 4" key="1">
    <citation type="submission" date="2021-08" db="EMBL/GenBank/DDBJ databases">
        <title>Comparative Genomics Analysis of the Genus Qipengyuania Reveals Extensive Genetic Diversity and Metabolic Versatility, Including the Description of Fifteen Novel Species.</title>
        <authorList>
            <person name="Liu Y."/>
        </authorList>
    </citation>
    <scope>NUCLEOTIDE SEQUENCE [LARGE SCALE GENOMIC DNA]</scope>
    <source>
        <strain evidence="3 4">1NDH17</strain>
    </source>
</reference>
<feature type="compositionally biased region" description="Acidic residues" evidence="1">
    <location>
        <begin position="115"/>
        <end position="124"/>
    </location>
</feature>
<organism evidence="3 4">
    <name type="scientific">Qipengyuania polymorpha</name>
    <dbReference type="NCBI Taxonomy" id="2867234"/>
    <lineage>
        <taxon>Bacteria</taxon>
        <taxon>Pseudomonadati</taxon>
        <taxon>Pseudomonadota</taxon>
        <taxon>Alphaproteobacteria</taxon>
        <taxon>Sphingomonadales</taxon>
        <taxon>Erythrobacteraceae</taxon>
        <taxon>Qipengyuania</taxon>
    </lineage>
</organism>
<gene>
    <name evidence="3" type="ORF">K3152_11865</name>
</gene>
<accession>A0ABS7IZE2</accession>
<sequence>MSLRSTFIALAVIIALCGGGLYLLNNAFSREAQIRDAELGFAETHRDEIASANARLNARRGSGDTEYREVTQTAPADEGEEPLSLDAWYADAGSSSGPTEPTPEDYSYLVNDTEPYSDAEPIDW</sequence>
<dbReference type="Proteomes" id="UP000783253">
    <property type="component" value="Unassembled WGS sequence"/>
</dbReference>
<keyword evidence="4" id="KW-1185">Reference proteome</keyword>
<evidence type="ECO:0000313" key="3">
    <source>
        <dbReference type="EMBL" id="MBX7458945.1"/>
    </source>
</evidence>
<name>A0ABS7IZE2_9SPHN</name>
<keyword evidence="2" id="KW-1133">Transmembrane helix</keyword>
<proteinExistence type="predicted"/>